<sequence>MKMELRKKRNSRLFSRVQLNENHQQMEMNLSRKNQKLHQIKVKCSLKKNYCRRKKSLPLR</sequence>
<accession>E4XN66</accession>
<reference evidence="1" key="1">
    <citation type="journal article" date="2010" name="Science">
        <title>Plasticity of animal genome architecture unmasked by rapid evolution of a pelagic tunicate.</title>
        <authorList>
            <person name="Denoeud F."/>
            <person name="Henriet S."/>
            <person name="Mungpakdee S."/>
            <person name="Aury J.M."/>
            <person name="Da Silva C."/>
            <person name="Brinkmann H."/>
            <person name="Mikhaleva J."/>
            <person name="Olsen L.C."/>
            <person name="Jubin C."/>
            <person name="Canestro C."/>
            <person name="Bouquet J.M."/>
            <person name="Danks G."/>
            <person name="Poulain J."/>
            <person name="Campsteijn C."/>
            <person name="Adamski M."/>
            <person name="Cross I."/>
            <person name="Yadetie F."/>
            <person name="Muffato M."/>
            <person name="Louis A."/>
            <person name="Butcher S."/>
            <person name="Tsagkogeorga G."/>
            <person name="Konrad A."/>
            <person name="Singh S."/>
            <person name="Jensen M.F."/>
            <person name="Cong E.H."/>
            <person name="Eikeseth-Otteraa H."/>
            <person name="Noel B."/>
            <person name="Anthouard V."/>
            <person name="Porcel B.M."/>
            <person name="Kachouri-Lafond R."/>
            <person name="Nishino A."/>
            <person name="Ugolini M."/>
            <person name="Chourrout P."/>
            <person name="Nishida H."/>
            <person name="Aasland R."/>
            <person name="Huzurbazar S."/>
            <person name="Westhof E."/>
            <person name="Delsuc F."/>
            <person name="Lehrach H."/>
            <person name="Reinhardt R."/>
            <person name="Weissenbach J."/>
            <person name="Roy S.W."/>
            <person name="Artiguenave F."/>
            <person name="Postlethwait J.H."/>
            <person name="Manak J.R."/>
            <person name="Thompson E.M."/>
            <person name="Jaillon O."/>
            <person name="Du Pasquier L."/>
            <person name="Boudinot P."/>
            <person name="Liberles D.A."/>
            <person name="Volff J.N."/>
            <person name="Philippe H."/>
            <person name="Lenhard B."/>
            <person name="Roest Crollius H."/>
            <person name="Wincker P."/>
            <person name="Chourrout D."/>
        </authorList>
    </citation>
    <scope>NUCLEOTIDE SEQUENCE [LARGE SCALE GENOMIC DNA]</scope>
</reference>
<dbReference type="Proteomes" id="UP000001307">
    <property type="component" value="Unassembled WGS sequence"/>
</dbReference>
<dbReference type="AlphaFoldDB" id="E4XN66"/>
<gene>
    <name evidence="1" type="ORF">GSOID_T00015620001</name>
</gene>
<organism evidence="1">
    <name type="scientific">Oikopleura dioica</name>
    <name type="common">Tunicate</name>
    <dbReference type="NCBI Taxonomy" id="34765"/>
    <lineage>
        <taxon>Eukaryota</taxon>
        <taxon>Metazoa</taxon>
        <taxon>Chordata</taxon>
        <taxon>Tunicata</taxon>
        <taxon>Appendicularia</taxon>
        <taxon>Copelata</taxon>
        <taxon>Oikopleuridae</taxon>
        <taxon>Oikopleura</taxon>
    </lineage>
</organism>
<keyword evidence="2" id="KW-1185">Reference proteome</keyword>
<proteinExistence type="predicted"/>
<evidence type="ECO:0000313" key="1">
    <source>
        <dbReference type="EMBL" id="CBY25121.1"/>
    </source>
</evidence>
<dbReference type="EMBL" id="FN653081">
    <property type="protein sequence ID" value="CBY25121.1"/>
    <property type="molecule type" value="Genomic_DNA"/>
</dbReference>
<dbReference type="InParanoid" id="E4XN66"/>
<protein>
    <submittedName>
        <fullName evidence="1">Uncharacterized protein</fullName>
    </submittedName>
</protein>
<name>E4XN66_OIKDI</name>
<evidence type="ECO:0000313" key="2">
    <source>
        <dbReference type="Proteomes" id="UP000001307"/>
    </source>
</evidence>